<organism evidence="3">
    <name type="scientific">Methyloraptor flagellatus</name>
    <dbReference type="NCBI Taxonomy" id="3162530"/>
    <lineage>
        <taxon>Bacteria</taxon>
        <taxon>Pseudomonadati</taxon>
        <taxon>Pseudomonadota</taxon>
        <taxon>Alphaproteobacteria</taxon>
        <taxon>Hyphomicrobiales</taxon>
        <taxon>Ancalomicrobiaceae</taxon>
        <taxon>Methyloraptor</taxon>
    </lineage>
</organism>
<reference evidence="3" key="1">
    <citation type="submission" date="2024-06" db="EMBL/GenBank/DDBJ databases">
        <title>Methylostella associata gen. nov., sp. nov., a novel Ancalomicrobiaceae-affiliated facultatively methylotrophic bacteria that feed on methanotrophs of the genus Methylococcus.</title>
        <authorList>
            <person name="Saltykova V."/>
            <person name="Danilova O.V."/>
            <person name="Oshkin I.Y."/>
            <person name="Belova S.E."/>
            <person name="Pimenov N.V."/>
            <person name="Dedysh S.N."/>
        </authorList>
    </citation>
    <scope>NUCLEOTIDE SEQUENCE</scope>
    <source>
        <strain evidence="3">S20</strain>
    </source>
</reference>
<dbReference type="PANTHER" id="PTHR36505:SF1">
    <property type="entry name" value="BLR1072 PROTEIN"/>
    <property type="match status" value="1"/>
</dbReference>
<sequence>MNIGSTTGATGLTGSTGRGADRQPGSYDETDTLISADKVQGTDVYNEAGEHLGHIEDVMLHKESGRVAYAIMAFGGFLGIGERYHPIPWSVLTYRVDRGGYVVPYARNQLEGAPHYSIEELGDRDTQWRDTVHTYYGATPYWM</sequence>
<dbReference type="SUPFAM" id="SSF50346">
    <property type="entry name" value="PRC-barrel domain"/>
    <property type="match status" value="1"/>
</dbReference>
<protein>
    <submittedName>
        <fullName evidence="3">PRC-barrel domain-containing protein</fullName>
    </submittedName>
</protein>
<gene>
    <name evidence="3" type="ORF">ABS361_16570</name>
</gene>
<accession>A0AAU7X7W0</accession>
<dbReference type="Pfam" id="PF05239">
    <property type="entry name" value="PRC"/>
    <property type="match status" value="1"/>
</dbReference>
<evidence type="ECO:0000256" key="1">
    <source>
        <dbReference type="SAM" id="MobiDB-lite"/>
    </source>
</evidence>
<dbReference type="EMBL" id="CP158568">
    <property type="protein sequence ID" value="XBY43675.1"/>
    <property type="molecule type" value="Genomic_DNA"/>
</dbReference>
<dbReference type="Gene3D" id="2.30.30.240">
    <property type="entry name" value="PRC-barrel domain"/>
    <property type="match status" value="1"/>
</dbReference>
<feature type="domain" description="PRC-barrel" evidence="2">
    <location>
        <begin position="33"/>
        <end position="105"/>
    </location>
</feature>
<proteinExistence type="predicted"/>
<dbReference type="InterPro" id="IPR011033">
    <property type="entry name" value="PRC_barrel-like_sf"/>
</dbReference>
<evidence type="ECO:0000313" key="3">
    <source>
        <dbReference type="EMBL" id="XBY43675.1"/>
    </source>
</evidence>
<dbReference type="RefSeq" id="WP_407048776.1">
    <property type="nucleotide sequence ID" value="NZ_CP158568.1"/>
</dbReference>
<evidence type="ECO:0000259" key="2">
    <source>
        <dbReference type="Pfam" id="PF05239"/>
    </source>
</evidence>
<dbReference type="AlphaFoldDB" id="A0AAU7X7W0"/>
<dbReference type="InterPro" id="IPR027275">
    <property type="entry name" value="PRC-brl_dom"/>
</dbReference>
<feature type="region of interest" description="Disordered" evidence="1">
    <location>
        <begin position="1"/>
        <end position="32"/>
    </location>
</feature>
<name>A0AAU7X7W0_9HYPH</name>
<dbReference type="PANTHER" id="PTHR36505">
    <property type="entry name" value="BLR1072 PROTEIN"/>
    <property type="match status" value="1"/>
</dbReference>
<dbReference type="KEGG" id="mflg:ABS361_16570"/>
<feature type="compositionally biased region" description="Low complexity" evidence="1">
    <location>
        <begin position="1"/>
        <end position="15"/>
    </location>
</feature>